<dbReference type="CDD" id="cd02440">
    <property type="entry name" value="AdoMet_MTases"/>
    <property type="match status" value="1"/>
</dbReference>
<dbReference type="InterPro" id="IPR002935">
    <property type="entry name" value="SAM_O-MeTrfase"/>
</dbReference>
<dbReference type="Proteomes" id="UP000284178">
    <property type="component" value="Unassembled WGS sequence"/>
</dbReference>
<dbReference type="InterPro" id="IPR029063">
    <property type="entry name" value="SAM-dependent_MTases_sf"/>
</dbReference>
<evidence type="ECO:0000256" key="2">
    <source>
        <dbReference type="ARBA" id="ARBA00022679"/>
    </source>
</evidence>
<dbReference type="GeneID" id="83014637"/>
<dbReference type="RefSeq" id="WP_117894171.1">
    <property type="nucleotide sequence ID" value="NZ_CABJCV010000004.1"/>
</dbReference>
<dbReference type="AlphaFoldDB" id="A0A412G447"/>
<protein>
    <submittedName>
        <fullName evidence="4">O-methyltransferase</fullName>
    </submittedName>
</protein>
<dbReference type="PANTHER" id="PTHR10509:SF14">
    <property type="entry name" value="CAFFEOYL-COA O-METHYLTRANSFERASE 3-RELATED"/>
    <property type="match status" value="1"/>
</dbReference>
<dbReference type="Gene3D" id="3.40.50.150">
    <property type="entry name" value="Vaccinia Virus protein VP39"/>
    <property type="match status" value="1"/>
</dbReference>
<dbReference type="GO" id="GO:0008171">
    <property type="term" value="F:O-methyltransferase activity"/>
    <property type="evidence" value="ECO:0007669"/>
    <property type="project" value="InterPro"/>
</dbReference>
<name>A0A412G447_9FIRM</name>
<evidence type="ECO:0000313" key="4">
    <source>
        <dbReference type="EMBL" id="RGR75474.1"/>
    </source>
</evidence>
<evidence type="ECO:0000313" key="5">
    <source>
        <dbReference type="Proteomes" id="UP000284178"/>
    </source>
</evidence>
<organism evidence="4 5">
    <name type="scientific">Holdemania filiformis</name>
    <dbReference type="NCBI Taxonomy" id="61171"/>
    <lineage>
        <taxon>Bacteria</taxon>
        <taxon>Bacillati</taxon>
        <taxon>Bacillota</taxon>
        <taxon>Erysipelotrichia</taxon>
        <taxon>Erysipelotrichales</taxon>
        <taxon>Erysipelotrichaceae</taxon>
        <taxon>Holdemania</taxon>
    </lineage>
</organism>
<sequence length="221" mass="24806">MQEKWTENDLFLFQHLISDDNDLEYAVQQSHDRQFPEHEVSKTQGMLLSLLIRMSKSKRVLELGTLAGYSTIWMAKAIPDGGQVVTLEYEQERFELASQNIRHAGLQDKVQLLCGPAAQSLQTLIDAQTEPFDFIFVDADKPNNPLYLKLCLQLSHPGTVIFGDNVIRDGELCNANSEDPKVKGVRQFIEDLGLSDRLDSTGLQTVGIKGYDGFTLTFVKA</sequence>
<dbReference type="PANTHER" id="PTHR10509">
    <property type="entry name" value="O-METHYLTRANSFERASE-RELATED"/>
    <property type="match status" value="1"/>
</dbReference>
<dbReference type="GO" id="GO:0008757">
    <property type="term" value="F:S-adenosylmethionine-dependent methyltransferase activity"/>
    <property type="evidence" value="ECO:0007669"/>
    <property type="project" value="TreeGrafter"/>
</dbReference>
<comment type="caution">
    <text evidence="4">The sequence shown here is derived from an EMBL/GenBank/DDBJ whole genome shotgun (WGS) entry which is preliminary data.</text>
</comment>
<dbReference type="InterPro" id="IPR050362">
    <property type="entry name" value="Cation-dep_OMT"/>
</dbReference>
<keyword evidence="5" id="KW-1185">Reference proteome</keyword>
<keyword evidence="1 4" id="KW-0489">Methyltransferase</keyword>
<accession>A0A412G447</accession>
<proteinExistence type="predicted"/>
<dbReference type="PROSITE" id="PS51682">
    <property type="entry name" value="SAM_OMT_I"/>
    <property type="match status" value="1"/>
</dbReference>
<keyword evidence="3" id="KW-0949">S-adenosyl-L-methionine</keyword>
<dbReference type="Pfam" id="PF01596">
    <property type="entry name" value="Methyltransf_3"/>
    <property type="match status" value="1"/>
</dbReference>
<reference evidence="4 5" key="1">
    <citation type="submission" date="2018-08" db="EMBL/GenBank/DDBJ databases">
        <title>A genome reference for cultivated species of the human gut microbiota.</title>
        <authorList>
            <person name="Zou Y."/>
            <person name="Xue W."/>
            <person name="Luo G."/>
        </authorList>
    </citation>
    <scope>NUCLEOTIDE SEQUENCE [LARGE SCALE GENOMIC DNA]</scope>
    <source>
        <strain evidence="4 5">AF24-29</strain>
    </source>
</reference>
<gene>
    <name evidence="4" type="ORF">DWY25_04360</name>
</gene>
<dbReference type="EMBL" id="QRUP01000004">
    <property type="protein sequence ID" value="RGR75474.1"/>
    <property type="molecule type" value="Genomic_DNA"/>
</dbReference>
<keyword evidence="2 4" id="KW-0808">Transferase</keyword>
<evidence type="ECO:0000256" key="1">
    <source>
        <dbReference type="ARBA" id="ARBA00022603"/>
    </source>
</evidence>
<dbReference type="SUPFAM" id="SSF53335">
    <property type="entry name" value="S-adenosyl-L-methionine-dependent methyltransferases"/>
    <property type="match status" value="1"/>
</dbReference>
<evidence type="ECO:0000256" key="3">
    <source>
        <dbReference type="ARBA" id="ARBA00022691"/>
    </source>
</evidence>
<dbReference type="GO" id="GO:0032259">
    <property type="term" value="P:methylation"/>
    <property type="evidence" value="ECO:0007669"/>
    <property type="project" value="UniProtKB-KW"/>
</dbReference>